<dbReference type="Proteomes" id="UP000219621">
    <property type="component" value="Unassembled WGS sequence"/>
</dbReference>
<reference evidence="2 3" key="1">
    <citation type="submission" date="2017-09" db="EMBL/GenBank/DDBJ databases">
        <authorList>
            <person name="Ehlers B."/>
            <person name="Leendertz F.H."/>
        </authorList>
    </citation>
    <scope>NUCLEOTIDE SEQUENCE [LARGE SCALE GENOMIC DNA]</scope>
    <source>
        <strain evidence="2 3">USBA 140</strain>
    </source>
</reference>
<keyword evidence="3" id="KW-1185">Reference proteome</keyword>
<name>A0A286GXB3_9PROT</name>
<protein>
    <recommendedName>
        <fullName evidence="4">EAL domain, c-di-GMP-specific phosphodiesterase class I (Or its enzymatically inactive variant)</fullName>
    </recommendedName>
</protein>
<dbReference type="OrthoDB" id="8431402at2"/>
<sequence length="405" mass="44620">MSSPIEHPLGASHERMLLADLRRLEGDTRGRTLATLRLSALHPDTRHEHLFRDIDEAFAQALDAGVKTYWTRTGDLLALYADKTADDFEAAVVRLRFVLGTDPLADSPDLTARRPFADHYADLLQEAEERVIRQADDPTAGPGARGGFGGGLDRRPRGEPLTAGLLGKIESMLANANLASHVRRQAVAVMVGEGRPSVMFTEVFVSIGDLRETLLPTVDLASNPWLFQRLTQTLDRRVLALLTHRDDGSLAKGFSLNLNVASILSDEFLAFDDELAAGSHGTVVIELRAEDIFADLAAYTFARDFVRQRGYRVCLDGVTWRSLPYVDPKRLGVELVKLSWTPDLPRILASPQGKPALDAMRAIPPGRLILARCDSDDAVAFGRANDVTLYQGRLIDTWMRGTVVF</sequence>
<dbReference type="EMBL" id="OCNJ01000010">
    <property type="protein sequence ID" value="SOD99806.1"/>
    <property type="molecule type" value="Genomic_DNA"/>
</dbReference>
<organism evidence="2 3">
    <name type="scientific">Caenispirillum bisanense</name>
    <dbReference type="NCBI Taxonomy" id="414052"/>
    <lineage>
        <taxon>Bacteria</taxon>
        <taxon>Pseudomonadati</taxon>
        <taxon>Pseudomonadota</taxon>
        <taxon>Alphaproteobacteria</taxon>
        <taxon>Rhodospirillales</taxon>
        <taxon>Novispirillaceae</taxon>
        <taxon>Caenispirillum</taxon>
    </lineage>
</organism>
<gene>
    <name evidence="2" type="ORF">SAMN05421508_1107</name>
</gene>
<dbReference type="SUPFAM" id="SSF141868">
    <property type="entry name" value="EAL domain-like"/>
    <property type="match status" value="1"/>
</dbReference>
<dbReference type="AlphaFoldDB" id="A0A286GXB3"/>
<feature type="region of interest" description="Disordered" evidence="1">
    <location>
        <begin position="136"/>
        <end position="157"/>
    </location>
</feature>
<evidence type="ECO:0008006" key="4">
    <source>
        <dbReference type="Google" id="ProtNLM"/>
    </source>
</evidence>
<evidence type="ECO:0000256" key="1">
    <source>
        <dbReference type="SAM" id="MobiDB-lite"/>
    </source>
</evidence>
<dbReference type="InterPro" id="IPR035919">
    <property type="entry name" value="EAL_sf"/>
</dbReference>
<proteinExistence type="predicted"/>
<dbReference type="RefSeq" id="WP_097280852.1">
    <property type="nucleotide sequence ID" value="NZ_OCNJ01000010.1"/>
</dbReference>
<evidence type="ECO:0000313" key="2">
    <source>
        <dbReference type="EMBL" id="SOD99806.1"/>
    </source>
</evidence>
<accession>A0A286GXB3</accession>
<evidence type="ECO:0000313" key="3">
    <source>
        <dbReference type="Proteomes" id="UP000219621"/>
    </source>
</evidence>